<accession>A0ABP8DX42</accession>
<comment type="caution">
    <text evidence="1">The sequence shown here is derived from an EMBL/GenBank/DDBJ whole genome shotgun (WGS) entry which is preliminary data.</text>
</comment>
<reference evidence="2" key="1">
    <citation type="journal article" date="2019" name="Int. J. Syst. Evol. Microbiol.">
        <title>The Global Catalogue of Microorganisms (GCM) 10K type strain sequencing project: providing services to taxonomists for standard genome sequencing and annotation.</title>
        <authorList>
            <consortium name="The Broad Institute Genomics Platform"/>
            <consortium name="The Broad Institute Genome Sequencing Center for Infectious Disease"/>
            <person name="Wu L."/>
            <person name="Ma J."/>
        </authorList>
    </citation>
    <scope>NUCLEOTIDE SEQUENCE [LARGE SCALE GENOMIC DNA]</scope>
    <source>
        <strain evidence="2">JCM 17442</strain>
    </source>
</reference>
<dbReference type="EMBL" id="BAABAU010000001">
    <property type="protein sequence ID" value="GAA4264487.1"/>
    <property type="molecule type" value="Genomic_DNA"/>
</dbReference>
<dbReference type="Proteomes" id="UP001501594">
    <property type="component" value="Unassembled WGS sequence"/>
</dbReference>
<protein>
    <submittedName>
        <fullName evidence="1">Uncharacterized protein</fullName>
    </submittedName>
</protein>
<name>A0ABP8DX42_9MICO</name>
<evidence type="ECO:0000313" key="1">
    <source>
        <dbReference type="EMBL" id="GAA4264487.1"/>
    </source>
</evidence>
<sequence>MQDLSSKMTSSYAKFASNPKAAVAAIQELSDTFDANVQKVTDPGALAVATTANADLKTFVADTKAAIADPASGAAKVQKDAALIQADFTKVGRYCG</sequence>
<keyword evidence="2" id="KW-1185">Reference proteome</keyword>
<organism evidence="1 2">
    <name type="scientific">Frondihabitans peucedani</name>
    <dbReference type="NCBI Taxonomy" id="598626"/>
    <lineage>
        <taxon>Bacteria</taxon>
        <taxon>Bacillati</taxon>
        <taxon>Actinomycetota</taxon>
        <taxon>Actinomycetes</taxon>
        <taxon>Micrococcales</taxon>
        <taxon>Microbacteriaceae</taxon>
        <taxon>Frondihabitans</taxon>
    </lineage>
</organism>
<proteinExistence type="predicted"/>
<gene>
    <name evidence="1" type="ORF">GCM10022256_00990</name>
</gene>
<evidence type="ECO:0000313" key="2">
    <source>
        <dbReference type="Proteomes" id="UP001501594"/>
    </source>
</evidence>